<evidence type="ECO:0000256" key="1">
    <source>
        <dbReference type="ARBA" id="ARBA00000085"/>
    </source>
</evidence>
<dbReference type="RefSeq" id="WP_285085498.1">
    <property type="nucleotide sequence ID" value="NZ_JASOME010000107.1"/>
</dbReference>
<protein>
    <recommendedName>
        <fullName evidence="2">histidine kinase</fullName>
        <ecNumber evidence="2">2.7.13.3</ecNumber>
    </recommendedName>
</protein>
<accession>A0AAW6Y3B7</accession>
<dbReference type="Pfam" id="PF02518">
    <property type="entry name" value="HATPase_c"/>
    <property type="match status" value="1"/>
</dbReference>
<dbReference type="InterPro" id="IPR004358">
    <property type="entry name" value="Sig_transdc_His_kin-like_C"/>
</dbReference>
<evidence type="ECO:0000256" key="2">
    <source>
        <dbReference type="ARBA" id="ARBA00012438"/>
    </source>
</evidence>
<evidence type="ECO:0000313" key="6">
    <source>
        <dbReference type="Proteomes" id="UP001237784"/>
    </source>
</evidence>
<keyword evidence="5" id="KW-0547">Nucleotide-binding</keyword>
<dbReference type="AlphaFoldDB" id="A0AAW6Y3B7"/>
<dbReference type="InterPro" id="IPR003594">
    <property type="entry name" value="HATPase_dom"/>
</dbReference>
<dbReference type="Gene3D" id="3.30.565.10">
    <property type="entry name" value="Histidine kinase-like ATPase, C-terminal domain"/>
    <property type="match status" value="1"/>
</dbReference>
<dbReference type="PRINTS" id="PR00344">
    <property type="entry name" value="BCTRLSENSOR"/>
</dbReference>
<keyword evidence="5" id="KW-0067">ATP-binding</keyword>
<feature type="domain" description="Histidine kinase/HSP90-like ATPase" evidence="4">
    <location>
        <begin position="2"/>
        <end position="63"/>
    </location>
</feature>
<comment type="catalytic activity">
    <reaction evidence="1">
        <text>ATP + protein L-histidine = ADP + protein N-phospho-L-histidine.</text>
        <dbReference type="EC" id="2.7.13.3"/>
    </reaction>
</comment>
<keyword evidence="3" id="KW-0902">Two-component regulatory system</keyword>
<dbReference type="InterPro" id="IPR036890">
    <property type="entry name" value="HATPase_C_sf"/>
</dbReference>
<feature type="non-terminal residue" evidence="5">
    <location>
        <position position="1"/>
    </location>
</feature>
<dbReference type="EC" id="2.7.13.3" evidence="2"/>
<comment type="caution">
    <text evidence="5">The sequence shown here is derived from an EMBL/GenBank/DDBJ whole genome shotgun (WGS) entry which is preliminary data.</text>
</comment>
<dbReference type="GO" id="GO:0004673">
    <property type="term" value="F:protein histidine kinase activity"/>
    <property type="evidence" value="ECO:0007669"/>
    <property type="project" value="UniProtKB-EC"/>
</dbReference>
<dbReference type="EMBL" id="JASOME010000107">
    <property type="protein sequence ID" value="MDK7064321.1"/>
    <property type="molecule type" value="Genomic_DNA"/>
</dbReference>
<organism evidence="5 6">
    <name type="scientific">Gardnerella vaginalis</name>
    <dbReference type="NCBI Taxonomy" id="2702"/>
    <lineage>
        <taxon>Bacteria</taxon>
        <taxon>Bacillati</taxon>
        <taxon>Actinomycetota</taxon>
        <taxon>Actinomycetes</taxon>
        <taxon>Bifidobacteriales</taxon>
        <taxon>Bifidobacteriaceae</taxon>
        <taxon>Gardnerella</taxon>
    </lineage>
</organism>
<reference evidence="5" key="1">
    <citation type="submission" date="2023-05" db="EMBL/GenBank/DDBJ databases">
        <title>Cataloging the Phylogenetic Diversity of Human Bladder Bacteria.</title>
        <authorList>
            <person name="Du J."/>
        </authorList>
    </citation>
    <scope>NUCLEOTIDE SEQUENCE</scope>
    <source>
        <strain evidence="5">UMB6789</strain>
    </source>
</reference>
<proteinExistence type="predicted"/>
<gene>
    <name evidence="5" type="ORF">QP372_07410</name>
</gene>
<evidence type="ECO:0000256" key="3">
    <source>
        <dbReference type="ARBA" id="ARBA00023012"/>
    </source>
</evidence>
<dbReference type="Proteomes" id="UP001237784">
    <property type="component" value="Unassembled WGS sequence"/>
</dbReference>
<name>A0AAW6Y3B7_GARVA</name>
<evidence type="ECO:0000259" key="4">
    <source>
        <dbReference type="Pfam" id="PF02518"/>
    </source>
</evidence>
<evidence type="ECO:0000313" key="5">
    <source>
        <dbReference type="EMBL" id="MDK7064321.1"/>
    </source>
</evidence>
<dbReference type="SUPFAM" id="SSF55874">
    <property type="entry name" value="ATPase domain of HSP90 chaperone/DNA topoisomerase II/histidine kinase"/>
    <property type="match status" value="1"/>
</dbReference>
<dbReference type="GO" id="GO:0005524">
    <property type="term" value="F:ATP binding"/>
    <property type="evidence" value="ECO:0007669"/>
    <property type="project" value="UniProtKB-KW"/>
</dbReference>
<sequence length="69" mass="7273">LSIVVEDNGGGIESESLHGMAKSSGSGLGTQLINTFVTNDFGGTVKWESRREGGTRVLLDIKLRVPGVE</sequence>
<dbReference type="GO" id="GO:0000160">
    <property type="term" value="P:phosphorelay signal transduction system"/>
    <property type="evidence" value="ECO:0007669"/>
    <property type="project" value="UniProtKB-KW"/>
</dbReference>